<dbReference type="OrthoDB" id="4502451at2759"/>
<dbReference type="Proteomes" id="UP000235023">
    <property type="component" value="Unassembled WGS sequence"/>
</dbReference>
<reference evidence="3" key="1">
    <citation type="submission" date="2017-12" db="EMBL/GenBank/DDBJ databases">
        <authorList>
            <consortium name="DOE Joint Genome Institute"/>
            <person name="Mondo S.J."/>
            <person name="Kjaerbolling I."/>
            <person name="Vesth T.C."/>
            <person name="Frisvad J.C."/>
            <person name="Nybo J.L."/>
            <person name="Theobald S."/>
            <person name="Kuo A."/>
            <person name="Bowyer P."/>
            <person name="Matsuda Y."/>
            <person name="Lyhne E.K."/>
            <person name="Kogle M.E."/>
            <person name="Clum A."/>
            <person name="Lipzen A."/>
            <person name="Salamov A."/>
            <person name="Ngan C.Y."/>
            <person name="Daum C."/>
            <person name="Chiniquy J."/>
            <person name="Barry K."/>
            <person name="LaButti K."/>
            <person name="Haridas S."/>
            <person name="Simmons B.A."/>
            <person name="Magnuson J.K."/>
            <person name="Mortensen U.H."/>
            <person name="Larsen T.O."/>
            <person name="Grigoriev I.V."/>
            <person name="Baker S.E."/>
            <person name="Andersen M.R."/>
            <person name="Nordberg H.P."/>
            <person name="Cantor M.N."/>
            <person name="Hua S.X."/>
        </authorList>
    </citation>
    <scope>NUCLEOTIDE SEQUENCE [LARGE SCALE GENOMIC DNA]</scope>
    <source>
        <strain evidence="3">IBT 19404</strain>
    </source>
</reference>
<dbReference type="AlphaFoldDB" id="A0A2J5I2M0"/>
<evidence type="ECO:0000313" key="2">
    <source>
        <dbReference type="EMBL" id="PLN84090.1"/>
    </source>
</evidence>
<gene>
    <name evidence="2" type="ORF">BDW42DRAFT_163604</name>
</gene>
<sequence>MHLSNLVLLPLALLPLVTADSEGSWSIRGSTTKDENADPNNSDLYEDLVSGRNTVVCEELSNGEELMFVKGTPGDFVVTVYEGLDNSENKKCLGEGANIQPGEVYVGPFKHYEVKFIPPVKRSWKVLRSWVA</sequence>
<feature type="signal peptide" evidence="1">
    <location>
        <begin position="1"/>
        <end position="19"/>
    </location>
</feature>
<feature type="chain" id="PRO_5014407786" evidence="1">
    <location>
        <begin position="20"/>
        <end position="132"/>
    </location>
</feature>
<dbReference type="EMBL" id="KZ559514">
    <property type="protein sequence ID" value="PLN84090.1"/>
    <property type="molecule type" value="Genomic_DNA"/>
</dbReference>
<evidence type="ECO:0000256" key="1">
    <source>
        <dbReference type="SAM" id="SignalP"/>
    </source>
</evidence>
<keyword evidence="3" id="KW-1185">Reference proteome</keyword>
<accession>A0A2J5I2M0</accession>
<keyword evidence="1" id="KW-0732">Signal</keyword>
<evidence type="ECO:0000313" key="3">
    <source>
        <dbReference type="Proteomes" id="UP000235023"/>
    </source>
</evidence>
<protein>
    <submittedName>
        <fullName evidence="2">Uncharacterized protein</fullName>
    </submittedName>
</protein>
<organism evidence="2 3">
    <name type="scientific">Aspergillus taichungensis</name>
    <dbReference type="NCBI Taxonomy" id="482145"/>
    <lineage>
        <taxon>Eukaryota</taxon>
        <taxon>Fungi</taxon>
        <taxon>Dikarya</taxon>
        <taxon>Ascomycota</taxon>
        <taxon>Pezizomycotina</taxon>
        <taxon>Eurotiomycetes</taxon>
        <taxon>Eurotiomycetidae</taxon>
        <taxon>Eurotiales</taxon>
        <taxon>Aspergillaceae</taxon>
        <taxon>Aspergillus</taxon>
        <taxon>Aspergillus subgen. Circumdati</taxon>
    </lineage>
</organism>
<name>A0A2J5I2M0_9EURO</name>
<proteinExistence type="predicted"/>